<evidence type="ECO:0000313" key="8">
    <source>
        <dbReference type="Proteomes" id="UP000664859"/>
    </source>
</evidence>
<proteinExistence type="predicted"/>
<dbReference type="GO" id="GO:0004674">
    <property type="term" value="F:protein serine/threonine kinase activity"/>
    <property type="evidence" value="ECO:0007669"/>
    <property type="project" value="UniProtKB-KW"/>
</dbReference>
<evidence type="ECO:0000256" key="3">
    <source>
        <dbReference type="ARBA" id="ARBA00022741"/>
    </source>
</evidence>
<keyword evidence="3" id="KW-0547">Nucleotide-binding</keyword>
<name>A0A835ZC55_9STRA</name>
<evidence type="ECO:0000256" key="2">
    <source>
        <dbReference type="ARBA" id="ARBA00022679"/>
    </source>
</evidence>
<sequence length="365" mass="40439">MTAEQLDSFALRVVFARGRTGFQATRKLHAPVNSVIAGRYQVCRHIDSAVSSDALHCVDLHEGDRPVCLKVVKNDKDLFDQSLDEIQLLRYMGARGDAERHHFLAMHDCFYYREHLFIVSELLGENLYQFSQRLKEGGLPPYFTPVRVRGIMHQCLEALSFMNRLSLMHCDVKPENIAMRDYAQGRVKLIDFGSACFTSDRVAAYMQSRFYRAPEVLLGLPHFGPGVDTWSLGAVLAELLTGNVLFQSDTCAALLARITAVAGAVPPDMVVAGRESPRYYTSAGALYEREGAGTSHVQLLRPKRTHLRARLRQDDPLLLDFAALLLRPDPCERPFACEALAHPWLHASGAADGDGGAADAAAAQQ</sequence>
<accession>A0A835ZC55</accession>
<dbReference type="OrthoDB" id="9332038at2759"/>
<dbReference type="PANTHER" id="PTHR24058">
    <property type="entry name" value="DUAL SPECIFICITY PROTEIN KINASE"/>
    <property type="match status" value="1"/>
</dbReference>
<dbReference type="InterPro" id="IPR050494">
    <property type="entry name" value="Ser_Thr_dual-spec_kinase"/>
</dbReference>
<keyword evidence="5" id="KW-0067">ATP-binding</keyword>
<evidence type="ECO:0000256" key="1">
    <source>
        <dbReference type="ARBA" id="ARBA00022527"/>
    </source>
</evidence>
<comment type="caution">
    <text evidence="7">The sequence shown here is derived from an EMBL/GenBank/DDBJ whole genome shotgun (WGS) entry which is preliminary data.</text>
</comment>
<dbReference type="Proteomes" id="UP000664859">
    <property type="component" value="Unassembled WGS sequence"/>
</dbReference>
<dbReference type="Gene3D" id="3.30.200.20">
    <property type="entry name" value="Phosphorylase Kinase, domain 1"/>
    <property type="match status" value="1"/>
</dbReference>
<dbReference type="SUPFAM" id="SSF56112">
    <property type="entry name" value="Protein kinase-like (PK-like)"/>
    <property type="match status" value="1"/>
</dbReference>
<evidence type="ECO:0000256" key="4">
    <source>
        <dbReference type="ARBA" id="ARBA00022777"/>
    </source>
</evidence>
<evidence type="ECO:0000313" key="7">
    <source>
        <dbReference type="EMBL" id="KAG5191031.1"/>
    </source>
</evidence>
<dbReference type="Gene3D" id="1.10.510.10">
    <property type="entry name" value="Transferase(Phosphotransferase) domain 1"/>
    <property type="match status" value="1"/>
</dbReference>
<dbReference type="PANTHER" id="PTHR24058:SF124">
    <property type="entry name" value="PROTEIN KINASE SUPERFAMILY PROTEIN"/>
    <property type="match status" value="1"/>
</dbReference>
<dbReference type="InterPro" id="IPR000719">
    <property type="entry name" value="Prot_kinase_dom"/>
</dbReference>
<keyword evidence="4 7" id="KW-0418">Kinase</keyword>
<keyword evidence="2" id="KW-0808">Transferase</keyword>
<dbReference type="SMART" id="SM00220">
    <property type="entry name" value="S_TKc"/>
    <property type="match status" value="1"/>
</dbReference>
<keyword evidence="1" id="KW-0723">Serine/threonine-protein kinase</keyword>
<dbReference type="Pfam" id="PF00069">
    <property type="entry name" value="Pkinase"/>
    <property type="match status" value="1"/>
</dbReference>
<reference evidence="7" key="1">
    <citation type="submission" date="2021-02" db="EMBL/GenBank/DDBJ databases">
        <title>First Annotated Genome of the Yellow-green Alga Tribonema minus.</title>
        <authorList>
            <person name="Mahan K.M."/>
        </authorList>
    </citation>
    <scope>NUCLEOTIDE SEQUENCE</scope>
    <source>
        <strain evidence="7">UTEX B ZZ1240</strain>
    </source>
</reference>
<dbReference type="GO" id="GO:0005524">
    <property type="term" value="F:ATP binding"/>
    <property type="evidence" value="ECO:0007669"/>
    <property type="project" value="UniProtKB-KW"/>
</dbReference>
<evidence type="ECO:0000259" key="6">
    <source>
        <dbReference type="PROSITE" id="PS50011"/>
    </source>
</evidence>
<dbReference type="EMBL" id="JAFCMP010000024">
    <property type="protein sequence ID" value="KAG5191031.1"/>
    <property type="molecule type" value="Genomic_DNA"/>
</dbReference>
<protein>
    <submittedName>
        <fullName evidence="7">Kinase domain protein</fullName>
    </submittedName>
</protein>
<evidence type="ECO:0000256" key="5">
    <source>
        <dbReference type="ARBA" id="ARBA00022840"/>
    </source>
</evidence>
<keyword evidence="8" id="KW-1185">Reference proteome</keyword>
<dbReference type="InterPro" id="IPR011009">
    <property type="entry name" value="Kinase-like_dom_sf"/>
</dbReference>
<gene>
    <name evidence="7" type="ORF">JKP88DRAFT_269321</name>
</gene>
<dbReference type="AlphaFoldDB" id="A0A835ZC55"/>
<dbReference type="PROSITE" id="PS50011">
    <property type="entry name" value="PROTEIN_KINASE_DOM"/>
    <property type="match status" value="1"/>
</dbReference>
<feature type="domain" description="Protein kinase" evidence="6">
    <location>
        <begin position="40"/>
        <end position="345"/>
    </location>
</feature>
<organism evidence="7 8">
    <name type="scientific">Tribonema minus</name>
    <dbReference type="NCBI Taxonomy" id="303371"/>
    <lineage>
        <taxon>Eukaryota</taxon>
        <taxon>Sar</taxon>
        <taxon>Stramenopiles</taxon>
        <taxon>Ochrophyta</taxon>
        <taxon>PX clade</taxon>
        <taxon>Xanthophyceae</taxon>
        <taxon>Tribonematales</taxon>
        <taxon>Tribonemataceae</taxon>
        <taxon>Tribonema</taxon>
    </lineage>
</organism>